<feature type="compositionally biased region" description="Basic and acidic residues" evidence="13">
    <location>
        <begin position="1"/>
        <end position="16"/>
    </location>
</feature>
<sequence>MTKKQTTKEEPLREDSGCVVGGGADQSEYNPTSNIVKKASSSSSSSNRKTSNKKNKEQNEDYDETDEALTFFYKPHTLLVLGIAIIFVIYFAFTNEQSTRGSVKSGLLGVCATFLLFSMVQMRDGLFVRPHPAFWRVIMGMGVIYLCALVFLLFQSADDARLIMKHIDPKLGLPLPERSYADDCQLYTPEDPTSNFRNLMNTINDEFIWAHFFGWWGKTLLLRDSILCWVLSLTFEVLELSLAHLLPNFHECWWDHVILDILVCNALGILMGVLTIKYLKMKEYNWTGAEKKAEKRSIVFRALKQFTPIYYDEYQWDILSSWKRFLSVVVLVIMISVIELNAFFLKTLLWIPPPHPINIWRLFLWCFIGTPGIREYYQFAADRSVKKLGTMAWICVASLIAEVLLCIKYGGAEFWQIPTPPFVKYPWIIGTTLFTLSSFYYFAIHKRRQTTKSKTN</sequence>
<evidence type="ECO:0000313" key="15">
    <source>
        <dbReference type="EMBL" id="EGG20962.1"/>
    </source>
</evidence>
<feature type="region of interest" description="Disordered" evidence="13">
    <location>
        <begin position="1"/>
        <end position="61"/>
    </location>
</feature>
<comment type="pathway">
    <text evidence="12">Phospholipid metabolism.</text>
</comment>
<keyword evidence="9 14" id="KW-0472">Membrane</keyword>
<evidence type="ECO:0000256" key="1">
    <source>
        <dbReference type="ARBA" id="ARBA00004477"/>
    </source>
</evidence>
<evidence type="ECO:0000256" key="14">
    <source>
        <dbReference type="SAM" id="Phobius"/>
    </source>
</evidence>
<keyword evidence="3" id="KW-0444">Lipid biosynthesis</keyword>
<evidence type="ECO:0000256" key="10">
    <source>
        <dbReference type="ARBA" id="ARBA00023209"/>
    </source>
</evidence>
<dbReference type="GeneID" id="14873717"/>
<feature type="transmembrane region" description="Helical" evidence="14">
    <location>
        <begin position="76"/>
        <end position="93"/>
    </location>
</feature>
<feature type="compositionally biased region" description="Low complexity" evidence="13">
    <location>
        <begin position="33"/>
        <end position="49"/>
    </location>
</feature>
<dbReference type="PANTHER" id="PTHR15362:SF7">
    <property type="entry name" value="PHOSPHATIDYLSERINE SYNTHASE 2"/>
    <property type="match status" value="1"/>
</dbReference>
<dbReference type="InterPro" id="IPR004277">
    <property type="entry name" value="PSS"/>
</dbReference>
<comment type="pathway">
    <text evidence="2">Lipid metabolism.</text>
</comment>
<dbReference type="OrthoDB" id="10265393at2759"/>
<keyword evidence="10" id="KW-0594">Phospholipid biosynthesis</keyword>
<evidence type="ECO:0000313" key="16">
    <source>
        <dbReference type="Proteomes" id="UP000007797"/>
    </source>
</evidence>
<dbReference type="PANTHER" id="PTHR15362">
    <property type="entry name" value="PHOSPHATIDYLINOSITOL SYNTHASE"/>
    <property type="match status" value="1"/>
</dbReference>
<evidence type="ECO:0000256" key="13">
    <source>
        <dbReference type="SAM" id="MobiDB-lite"/>
    </source>
</evidence>
<organism evidence="15 16">
    <name type="scientific">Cavenderia fasciculata</name>
    <name type="common">Slime mold</name>
    <name type="synonym">Dictyostelium fasciculatum</name>
    <dbReference type="NCBI Taxonomy" id="261658"/>
    <lineage>
        <taxon>Eukaryota</taxon>
        <taxon>Amoebozoa</taxon>
        <taxon>Evosea</taxon>
        <taxon>Eumycetozoa</taxon>
        <taxon>Dictyostelia</taxon>
        <taxon>Acytosteliales</taxon>
        <taxon>Cavenderiaceae</taxon>
        <taxon>Cavenderia</taxon>
    </lineage>
</organism>
<dbReference type="RefSeq" id="XP_004358812.1">
    <property type="nucleotide sequence ID" value="XM_004358755.1"/>
</dbReference>
<keyword evidence="5 14" id="KW-0812">Transmembrane</keyword>
<feature type="transmembrane region" description="Helical" evidence="14">
    <location>
        <begin position="226"/>
        <end position="245"/>
    </location>
</feature>
<feature type="transmembrane region" description="Helical" evidence="14">
    <location>
        <begin position="134"/>
        <end position="154"/>
    </location>
</feature>
<protein>
    <submittedName>
        <fullName evidence="15">Phosphatidylserine synthase</fullName>
    </submittedName>
</protein>
<name>F4PU36_CACFS</name>
<dbReference type="KEGG" id="dfa:DFA_00831"/>
<dbReference type="STRING" id="1054147.F4PU36"/>
<feature type="transmembrane region" description="Helical" evidence="14">
    <location>
        <begin position="257"/>
        <end position="276"/>
    </location>
</feature>
<feature type="transmembrane region" description="Helical" evidence="14">
    <location>
        <begin position="389"/>
        <end position="410"/>
    </location>
</feature>
<keyword evidence="6" id="KW-0256">Endoplasmic reticulum</keyword>
<feature type="transmembrane region" description="Helical" evidence="14">
    <location>
        <begin position="325"/>
        <end position="345"/>
    </location>
</feature>
<feature type="transmembrane region" description="Helical" evidence="14">
    <location>
        <begin position="357"/>
        <end position="377"/>
    </location>
</feature>
<keyword evidence="7 14" id="KW-1133">Transmembrane helix</keyword>
<keyword evidence="11" id="KW-1208">Phospholipid metabolism</keyword>
<accession>F4PU36</accession>
<feature type="transmembrane region" description="Helical" evidence="14">
    <location>
        <begin position="425"/>
        <end position="444"/>
    </location>
</feature>
<evidence type="ECO:0000256" key="4">
    <source>
        <dbReference type="ARBA" id="ARBA00022679"/>
    </source>
</evidence>
<evidence type="ECO:0000256" key="5">
    <source>
        <dbReference type="ARBA" id="ARBA00022692"/>
    </source>
</evidence>
<comment type="subcellular location">
    <subcellularLocation>
        <location evidence="1">Endoplasmic reticulum membrane</location>
        <topology evidence="1">Multi-pass membrane protein</topology>
    </subcellularLocation>
</comment>
<proteinExistence type="predicted"/>
<feature type="transmembrane region" description="Helical" evidence="14">
    <location>
        <begin position="105"/>
        <end position="122"/>
    </location>
</feature>
<evidence type="ECO:0000256" key="7">
    <source>
        <dbReference type="ARBA" id="ARBA00022989"/>
    </source>
</evidence>
<dbReference type="Pfam" id="PF03034">
    <property type="entry name" value="PSS"/>
    <property type="match status" value="1"/>
</dbReference>
<evidence type="ECO:0000256" key="8">
    <source>
        <dbReference type="ARBA" id="ARBA00023098"/>
    </source>
</evidence>
<keyword evidence="8" id="KW-0443">Lipid metabolism</keyword>
<reference evidence="16" key="1">
    <citation type="journal article" date="2011" name="Genome Res.">
        <title>Phylogeny-wide analysis of social amoeba genomes highlights ancient origins for complex intercellular communication.</title>
        <authorList>
            <person name="Heidel A.J."/>
            <person name="Lawal H.M."/>
            <person name="Felder M."/>
            <person name="Schilde C."/>
            <person name="Helps N.R."/>
            <person name="Tunggal B."/>
            <person name="Rivero F."/>
            <person name="John U."/>
            <person name="Schleicher M."/>
            <person name="Eichinger L."/>
            <person name="Platzer M."/>
            <person name="Noegel A.A."/>
            <person name="Schaap P."/>
            <person name="Gloeckner G."/>
        </authorList>
    </citation>
    <scope>NUCLEOTIDE SEQUENCE [LARGE SCALE GENOMIC DNA]</scope>
    <source>
        <strain evidence="16">SH3</strain>
    </source>
</reference>
<evidence type="ECO:0000256" key="6">
    <source>
        <dbReference type="ARBA" id="ARBA00022824"/>
    </source>
</evidence>
<evidence type="ECO:0000256" key="3">
    <source>
        <dbReference type="ARBA" id="ARBA00022516"/>
    </source>
</evidence>
<evidence type="ECO:0000256" key="9">
    <source>
        <dbReference type="ARBA" id="ARBA00023136"/>
    </source>
</evidence>
<dbReference type="AlphaFoldDB" id="F4PU36"/>
<evidence type="ECO:0000256" key="2">
    <source>
        <dbReference type="ARBA" id="ARBA00005189"/>
    </source>
</evidence>
<keyword evidence="4" id="KW-0808">Transferase</keyword>
<dbReference type="GO" id="GO:0106245">
    <property type="term" value="F:L-serine-phosphatidylethanolamine phosphatidyltransferase activity"/>
    <property type="evidence" value="ECO:0007669"/>
    <property type="project" value="InterPro"/>
</dbReference>
<dbReference type="GO" id="GO:0005789">
    <property type="term" value="C:endoplasmic reticulum membrane"/>
    <property type="evidence" value="ECO:0007669"/>
    <property type="project" value="UniProtKB-SubCell"/>
</dbReference>
<dbReference type="OMA" id="QHVLPNF"/>
<keyword evidence="16" id="KW-1185">Reference proteome</keyword>
<evidence type="ECO:0000256" key="12">
    <source>
        <dbReference type="ARBA" id="ARBA00025707"/>
    </source>
</evidence>
<dbReference type="Proteomes" id="UP000007797">
    <property type="component" value="Unassembled WGS sequence"/>
</dbReference>
<gene>
    <name evidence="15" type="primary">pssA</name>
    <name evidence="15" type="ORF">DFA_00831</name>
</gene>
<evidence type="ECO:0000256" key="11">
    <source>
        <dbReference type="ARBA" id="ARBA00023264"/>
    </source>
</evidence>
<dbReference type="EMBL" id="GL883010">
    <property type="protein sequence ID" value="EGG20962.1"/>
    <property type="molecule type" value="Genomic_DNA"/>
</dbReference>
<dbReference type="GO" id="GO:0006659">
    <property type="term" value="P:phosphatidylserine biosynthetic process"/>
    <property type="evidence" value="ECO:0007669"/>
    <property type="project" value="InterPro"/>
</dbReference>